<sequence length="157" mass="17959">MAQVYLGLGSNLGNKEQNLYNTIQKIEKRIGKIISLSAFYITTPWGFISENDFLNAVVCVDSQLQPLEVLEKTQKIECEIGRINKSTNGIYHDRSIDIDILLYGNLIIVETEKLILPHPLMTRRLFVMQPLAEIAPNMIHPVLGKTMREIYRSMKLL</sequence>
<evidence type="ECO:0000256" key="7">
    <source>
        <dbReference type="ARBA" id="ARBA00022909"/>
    </source>
</evidence>
<name>A0A5J4SCB4_9ZZZZ</name>
<keyword evidence="4" id="KW-0547">Nucleotide-binding</keyword>
<keyword evidence="7" id="KW-0289">Folate biosynthesis</keyword>
<evidence type="ECO:0000256" key="4">
    <source>
        <dbReference type="ARBA" id="ARBA00022741"/>
    </source>
</evidence>
<evidence type="ECO:0000259" key="8">
    <source>
        <dbReference type="Pfam" id="PF01288"/>
    </source>
</evidence>
<organism evidence="9">
    <name type="scientific">termite gut metagenome</name>
    <dbReference type="NCBI Taxonomy" id="433724"/>
    <lineage>
        <taxon>unclassified sequences</taxon>
        <taxon>metagenomes</taxon>
        <taxon>organismal metagenomes</taxon>
    </lineage>
</organism>
<evidence type="ECO:0000256" key="5">
    <source>
        <dbReference type="ARBA" id="ARBA00022777"/>
    </source>
</evidence>
<protein>
    <recommendedName>
        <fullName evidence="2">2-amino-4-hydroxy-6-hydroxymethyldihydropteridine diphosphokinase</fullName>
        <ecNumber evidence="2">2.7.6.3</ecNumber>
    </recommendedName>
</protein>
<keyword evidence="3 9" id="KW-0808">Transferase</keyword>
<dbReference type="GO" id="GO:0046654">
    <property type="term" value="P:tetrahydrofolate biosynthetic process"/>
    <property type="evidence" value="ECO:0007669"/>
    <property type="project" value="UniProtKB-UniPathway"/>
</dbReference>
<dbReference type="InterPro" id="IPR000550">
    <property type="entry name" value="Hppk"/>
</dbReference>
<dbReference type="UniPathway" id="UPA00077">
    <property type="reaction ID" value="UER00155"/>
</dbReference>
<dbReference type="GO" id="GO:0003848">
    <property type="term" value="F:2-amino-4-hydroxy-6-hydroxymethyldihydropteridine diphosphokinase activity"/>
    <property type="evidence" value="ECO:0007669"/>
    <property type="project" value="UniProtKB-EC"/>
</dbReference>
<dbReference type="GO" id="GO:0005524">
    <property type="term" value="F:ATP binding"/>
    <property type="evidence" value="ECO:0007669"/>
    <property type="project" value="UniProtKB-KW"/>
</dbReference>
<dbReference type="SUPFAM" id="SSF55083">
    <property type="entry name" value="6-hydroxymethyl-7,8-dihydropterin pyrophosphokinase, HPPK"/>
    <property type="match status" value="1"/>
</dbReference>
<dbReference type="EC" id="2.7.6.3" evidence="2"/>
<proteinExistence type="predicted"/>
<evidence type="ECO:0000256" key="3">
    <source>
        <dbReference type="ARBA" id="ARBA00022679"/>
    </source>
</evidence>
<dbReference type="EMBL" id="SNRY01000259">
    <property type="protein sequence ID" value="KAA6343647.1"/>
    <property type="molecule type" value="Genomic_DNA"/>
</dbReference>
<dbReference type="GO" id="GO:0046656">
    <property type="term" value="P:folic acid biosynthetic process"/>
    <property type="evidence" value="ECO:0007669"/>
    <property type="project" value="UniProtKB-KW"/>
</dbReference>
<accession>A0A5J4SCB4</accession>
<keyword evidence="6" id="KW-0067">ATP-binding</keyword>
<dbReference type="PANTHER" id="PTHR43071:SF1">
    <property type="entry name" value="2-AMINO-4-HYDROXY-6-HYDROXYMETHYLDIHYDROPTERIDINE PYROPHOSPHOKINASE"/>
    <property type="match status" value="1"/>
</dbReference>
<feature type="domain" description="7,8-dihydro-6-hydroxymethylpterin-pyrophosphokinase" evidence="8">
    <location>
        <begin position="5"/>
        <end position="136"/>
    </location>
</feature>
<comment type="caution">
    <text evidence="9">The sequence shown here is derived from an EMBL/GenBank/DDBJ whole genome shotgun (WGS) entry which is preliminary data.</text>
</comment>
<comment type="pathway">
    <text evidence="1">Cofactor biosynthesis; tetrahydrofolate biosynthesis; 2-amino-4-hydroxy-6-hydroxymethyl-7,8-dihydropteridine diphosphate from 7,8-dihydroneopterin triphosphate: step 4/4.</text>
</comment>
<dbReference type="InterPro" id="IPR035907">
    <property type="entry name" value="Hppk_sf"/>
</dbReference>
<evidence type="ECO:0000256" key="1">
    <source>
        <dbReference type="ARBA" id="ARBA00005051"/>
    </source>
</evidence>
<dbReference type="NCBIfam" id="TIGR01498">
    <property type="entry name" value="folK"/>
    <property type="match status" value="1"/>
</dbReference>
<dbReference type="PANTHER" id="PTHR43071">
    <property type="entry name" value="2-AMINO-4-HYDROXY-6-HYDROXYMETHYLDIHYDROPTERIDINE PYROPHOSPHOKINASE"/>
    <property type="match status" value="1"/>
</dbReference>
<reference evidence="9" key="1">
    <citation type="submission" date="2019-03" db="EMBL/GenBank/DDBJ databases">
        <title>Single cell metagenomics reveals metabolic interactions within the superorganism composed of flagellate Streblomastix strix and complex community of Bacteroidetes bacteria on its surface.</title>
        <authorList>
            <person name="Treitli S.C."/>
            <person name="Kolisko M."/>
            <person name="Husnik F."/>
            <person name="Keeling P."/>
            <person name="Hampl V."/>
        </authorList>
    </citation>
    <scope>NUCLEOTIDE SEQUENCE</scope>
    <source>
        <strain evidence="9">STM</strain>
    </source>
</reference>
<evidence type="ECO:0000256" key="6">
    <source>
        <dbReference type="ARBA" id="ARBA00022840"/>
    </source>
</evidence>
<gene>
    <name evidence="9" type="ORF">EZS27_008683</name>
</gene>
<dbReference type="Pfam" id="PF01288">
    <property type="entry name" value="HPPK"/>
    <property type="match status" value="1"/>
</dbReference>
<dbReference type="GO" id="GO:0016301">
    <property type="term" value="F:kinase activity"/>
    <property type="evidence" value="ECO:0007669"/>
    <property type="project" value="UniProtKB-KW"/>
</dbReference>
<evidence type="ECO:0000313" key="9">
    <source>
        <dbReference type="EMBL" id="KAA6343647.1"/>
    </source>
</evidence>
<dbReference type="AlphaFoldDB" id="A0A5J4SCB4"/>
<dbReference type="Gene3D" id="3.30.70.560">
    <property type="entry name" value="7,8-Dihydro-6-hydroxymethylpterin-pyrophosphokinase HPPK"/>
    <property type="match status" value="1"/>
</dbReference>
<dbReference type="CDD" id="cd00483">
    <property type="entry name" value="HPPK"/>
    <property type="match status" value="1"/>
</dbReference>
<evidence type="ECO:0000256" key="2">
    <source>
        <dbReference type="ARBA" id="ARBA00013253"/>
    </source>
</evidence>
<keyword evidence="5 9" id="KW-0418">Kinase</keyword>